<dbReference type="GO" id="GO:0006567">
    <property type="term" value="P:L-threonine catabolic process"/>
    <property type="evidence" value="ECO:0007669"/>
    <property type="project" value="InterPro"/>
</dbReference>
<dbReference type="InterPro" id="IPR050147">
    <property type="entry name" value="Ser/Thr_Dehydratase"/>
</dbReference>
<dbReference type="CDD" id="cd04886">
    <property type="entry name" value="ACT_ThrD-II-like"/>
    <property type="match status" value="1"/>
</dbReference>
<proteinExistence type="inferred from homology"/>
<dbReference type="UniPathway" id="UPA00047">
    <property type="reaction ID" value="UER00054"/>
</dbReference>
<reference evidence="9" key="1">
    <citation type="submission" date="2018-06" db="EMBL/GenBank/DDBJ databases">
        <authorList>
            <person name="Zhirakovskaya E."/>
        </authorList>
    </citation>
    <scope>NUCLEOTIDE SEQUENCE</scope>
</reference>
<keyword evidence="6" id="KW-0663">Pyridoxal phosphate</keyword>
<dbReference type="SUPFAM" id="SSF55021">
    <property type="entry name" value="ACT-like"/>
    <property type="match status" value="1"/>
</dbReference>
<feature type="domain" description="ACT" evidence="8">
    <location>
        <begin position="332"/>
        <end position="406"/>
    </location>
</feature>
<dbReference type="Gene3D" id="3.40.50.1100">
    <property type="match status" value="2"/>
</dbReference>
<dbReference type="GO" id="GO:0004794">
    <property type="term" value="F:threonine deaminase activity"/>
    <property type="evidence" value="ECO:0007669"/>
    <property type="project" value="UniProtKB-EC"/>
</dbReference>
<sequence length="406" mass="42995">MDRLAGLIEEAAVTTSGVINPTPIVCSSTFSKAFGFEVYFKLENLQKTGSFKARGAYNKISKLRTGGRIKGVIAASSGNHAQGVAWAAALCKVRSVIVMPETAPIIKRVATRGYGAEVILHGSSFAEAFSRAEEVAKERGLSFVHAFDDELIMAGQGTIGLEIARDMPDLDIVIVPVGGGGLISGIATALKSKLPKVKVIGVQAKAYTSALDSVKKGRLVAGKSEPTIADGIAIKKIGKLPFKYIKKNVDRIVSVGEETIAEAVLKLLERKKLSVEGAGAVGLAALMEGKIKAGNSRKPKKVLVVLSGGNIDVTMLDRVIRLGLQKEGRIFKFTTVISDKPGALSALTSIIAELKSNILQMHHQRDAAYVPIGSTRLEVILEVEDRGHSARVVAALEAEGYEVGGE</sequence>
<keyword evidence="7 9" id="KW-0456">Lyase</keyword>
<comment type="cofactor">
    <cofactor evidence="1">
        <name>pyridoxal 5'-phosphate</name>
        <dbReference type="ChEBI" id="CHEBI:597326"/>
    </cofactor>
</comment>
<dbReference type="Pfam" id="PF00291">
    <property type="entry name" value="PALP"/>
    <property type="match status" value="1"/>
</dbReference>
<evidence type="ECO:0000256" key="2">
    <source>
        <dbReference type="ARBA" id="ARBA00004810"/>
    </source>
</evidence>
<accession>A0A3B0R987</accession>
<dbReference type="GO" id="GO:0009097">
    <property type="term" value="P:isoleucine biosynthetic process"/>
    <property type="evidence" value="ECO:0007669"/>
    <property type="project" value="UniProtKB-UniPathway"/>
</dbReference>
<dbReference type="GO" id="GO:0030170">
    <property type="term" value="F:pyridoxal phosphate binding"/>
    <property type="evidence" value="ECO:0007669"/>
    <property type="project" value="InterPro"/>
</dbReference>
<dbReference type="AlphaFoldDB" id="A0A3B0R987"/>
<dbReference type="PROSITE" id="PS00165">
    <property type="entry name" value="DEHYDRATASE_SER_THR"/>
    <property type="match status" value="1"/>
</dbReference>
<keyword evidence="5" id="KW-0412">Isoleucine biosynthesis</keyword>
<comment type="similarity">
    <text evidence="3">Belongs to the serine/threonine dehydratase family.</text>
</comment>
<dbReference type="FunFam" id="3.40.50.1100:FF:000005">
    <property type="entry name" value="Threonine dehydratase catabolic"/>
    <property type="match status" value="1"/>
</dbReference>
<keyword evidence="5" id="KW-0100">Branched-chain amino acid biosynthesis</keyword>
<evidence type="ECO:0000313" key="9">
    <source>
        <dbReference type="EMBL" id="VAV84458.1"/>
    </source>
</evidence>
<dbReference type="GO" id="GO:0003941">
    <property type="term" value="F:L-serine ammonia-lyase activity"/>
    <property type="evidence" value="ECO:0007669"/>
    <property type="project" value="TreeGrafter"/>
</dbReference>
<dbReference type="CDD" id="cd01562">
    <property type="entry name" value="Thr-dehyd"/>
    <property type="match status" value="1"/>
</dbReference>
<dbReference type="InterPro" id="IPR045865">
    <property type="entry name" value="ACT-like_dom_sf"/>
</dbReference>
<evidence type="ECO:0000256" key="3">
    <source>
        <dbReference type="ARBA" id="ARBA00010869"/>
    </source>
</evidence>
<evidence type="ECO:0000256" key="1">
    <source>
        <dbReference type="ARBA" id="ARBA00001933"/>
    </source>
</evidence>
<dbReference type="InterPro" id="IPR044561">
    <property type="entry name" value="ACT_ThrD-II-like"/>
</dbReference>
<dbReference type="SUPFAM" id="SSF53686">
    <property type="entry name" value="Tryptophan synthase beta subunit-like PLP-dependent enzymes"/>
    <property type="match status" value="1"/>
</dbReference>
<dbReference type="InterPro" id="IPR000634">
    <property type="entry name" value="Ser/Thr_deHydtase_PyrdxlP-BS"/>
</dbReference>
<dbReference type="InterPro" id="IPR001926">
    <property type="entry name" value="TrpB-like_PALP"/>
</dbReference>
<dbReference type="PROSITE" id="PS51671">
    <property type="entry name" value="ACT"/>
    <property type="match status" value="1"/>
</dbReference>
<gene>
    <name evidence="9" type="ORF">MNBD_DELTA01-1091</name>
</gene>
<dbReference type="InterPro" id="IPR036052">
    <property type="entry name" value="TrpB-like_PALP_sf"/>
</dbReference>
<dbReference type="GO" id="GO:0006565">
    <property type="term" value="P:L-serine catabolic process"/>
    <property type="evidence" value="ECO:0007669"/>
    <property type="project" value="TreeGrafter"/>
</dbReference>
<dbReference type="InterPro" id="IPR002912">
    <property type="entry name" value="ACT_dom"/>
</dbReference>
<dbReference type="InterPro" id="IPR005789">
    <property type="entry name" value="Thr_deHydtase_catblc"/>
</dbReference>
<keyword evidence="5" id="KW-0028">Amino-acid biosynthesis</keyword>
<comment type="pathway">
    <text evidence="2">Amino-acid biosynthesis; L-isoleucine biosynthesis; 2-oxobutanoate from L-threonine: step 1/1.</text>
</comment>
<evidence type="ECO:0000256" key="5">
    <source>
        <dbReference type="ARBA" id="ARBA00022624"/>
    </source>
</evidence>
<dbReference type="FunFam" id="3.40.50.1100:FF:000007">
    <property type="entry name" value="L-threonine dehydratase catabolic TdcB"/>
    <property type="match status" value="1"/>
</dbReference>
<evidence type="ECO:0000256" key="6">
    <source>
        <dbReference type="ARBA" id="ARBA00022898"/>
    </source>
</evidence>
<dbReference type="PANTHER" id="PTHR48078">
    <property type="entry name" value="THREONINE DEHYDRATASE, MITOCHONDRIAL-RELATED"/>
    <property type="match status" value="1"/>
</dbReference>
<dbReference type="EC" id="4.3.1.19" evidence="4"/>
<evidence type="ECO:0000259" key="8">
    <source>
        <dbReference type="PROSITE" id="PS51671"/>
    </source>
</evidence>
<dbReference type="PANTHER" id="PTHR48078:SF6">
    <property type="entry name" value="L-THREONINE DEHYDRATASE CATABOLIC TDCB"/>
    <property type="match status" value="1"/>
</dbReference>
<name>A0A3B0R987_9ZZZZ</name>
<organism evidence="9">
    <name type="scientific">hydrothermal vent metagenome</name>
    <dbReference type="NCBI Taxonomy" id="652676"/>
    <lineage>
        <taxon>unclassified sequences</taxon>
        <taxon>metagenomes</taxon>
        <taxon>ecological metagenomes</taxon>
    </lineage>
</organism>
<protein>
    <recommendedName>
        <fullName evidence="4">threonine ammonia-lyase</fullName>
        <ecNumber evidence="4">4.3.1.19</ecNumber>
    </recommendedName>
</protein>
<evidence type="ECO:0000256" key="4">
    <source>
        <dbReference type="ARBA" id="ARBA00012096"/>
    </source>
</evidence>
<dbReference type="NCBIfam" id="TIGR01127">
    <property type="entry name" value="ilvA_1Cterm"/>
    <property type="match status" value="1"/>
</dbReference>
<dbReference type="EMBL" id="UOEA01000067">
    <property type="protein sequence ID" value="VAV84458.1"/>
    <property type="molecule type" value="Genomic_DNA"/>
</dbReference>
<evidence type="ECO:0000256" key="7">
    <source>
        <dbReference type="ARBA" id="ARBA00023239"/>
    </source>
</evidence>